<dbReference type="InterPro" id="IPR005720">
    <property type="entry name" value="Dihydroorotate_DH_cat"/>
</dbReference>
<evidence type="ECO:0000256" key="1">
    <source>
        <dbReference type="ARBA" id="ARBA00001917"/>
    </source>
</evidence>
<keyword evidence="9" id="KW-1185">Reference proteome</keyword>
<dbReference type="Proteomes" id="UP000632828">
    <property type="component" value="Unassembled WGS sequence"/>
</dbReference>
<dbReference type="PANTHER" id="PTHR48109:SF3">
    <property type="entry name" value="SLL0744 PROTEIN"/>
    <property type="match status" value="1"/>
</dbReference>
<organism evidence="8 9">
    <name type="scientific">Pelovirga terrestris</name>
    <dbReference type="NCBI Taxonomy" id="2771352"/>
    <lineage>
        <taxon>Bacteria</taxon>
        <taxon>Pseudomonadati</taxon>
        <taxon>Thermodesulfobacteriota</taxon>
        <taxon>Desulfuromonadia</taxon>
        <taxon>Geobacterales</taxon>
        <taxon>Geobacteraceae</taxon>
        <taxon>Pelovirga</taxon>
    </lineage>
</organism>
<evidence type="ECO:0000256" key="3">
    <source>
        <dbReference type="ARBA" id="ARBA00022630"/>
    </source>
</evidence>
<keyword evidence="5" id="KW-0665">Pyrimidine biosynthesis</keyword>
<dbReference type="GO" id="GO:0006207">
    <property type="term" value="P:'de novo' pyrimidine nucleobase biosynthetic process"/>
    <property type="evidence" value="ECO:0007669"/>
    <property type="project" value="TreeGrafter"/>
</dbReference>
<dbReference type="PANTHER" id="PTHR48109">
    <property type="entry name" value="DIHYDROOROTATE DEHYDROGENASE (QUINONE), MITOCHONDRIAL-RELATED"/>
    <property type="match status" value="1"/>
</dbReference>
<evidence type="ECO:0000256" key="4">
    <source>
        <dbReference type="ARBA" id="ARBA00022643"/>
    </source>
</evidence>
<dbReference type="InterPro" id="IPR023359">
    <property type="entry name" value="Dihydro_DH_chainA_dom2"/>
</dbReference>
<evidence type="ECO:0000313" key="9">
    <source>
        <dbReference type="Proteomes" id="UP000632828"/>
    </source>
</evidence>
<comment type="cofactor">
    <cofactor evidence="1">
        <name>FMN</name>
        <dbReference type="ChEBI" id="CHEBI:58210"/>
    </cofactor>
</comment>
<keyword evidence="6" id="KW-0560">Oxidoreductase</keyword>
<protein>
    <recommendedName>
        <fullName evidence="7">Dihydroorotate dehydrogenase catalytic domain-containing protein</fullName>
    </recommendedName>
</protein>
<evidence type="ECO:0000256" key="2">
    <source>
        <dbReference type="ARBA" id="ARBA00004725"/>
    </source>
</evidence>
<gene>
    <name evidence="8" type="ORF">ICT70_11970</name>
</gene>
<keyword evidence="3" id="KW-0285">Flavoprotein</keyword>
<dbReference type="Pfam" id="PF01180">
    <property type="entry name" value="DHO_dh"/>
    <property type="match status" value="1"/>
</dbReference>
<dbReference type="GO" id="GO:0005737">
    <property type="term" value="C:cytoplasm"/>
    <property type="evidence" value="ECO:0007669"/>
    <property type="project" value="InterPro"/>
</dbReference>
<evidence type="ECO:0000313" key="8">
    <source>
        <dbReference type="EMBL" id="MBD1401390.1"/>
    </source>
</evidence>
<name>A0A8J6QV87_9BACT</name>
<proteinExistence type="predicted"/>
<comment type="caution">
    <text evidence="8">The sequence shown here is derived from an EMBL/GenBank/DDBJ whole genome shotgun (WGS) entry which is preliminary data.</text>
</comment>
<dbReference type="Gene3D" id="2.30.26.10">
    <property type="entry name" value="Dihydroorotate Dehydrogenase A, chain A, domain 2"/>
    <property type="match status" value="1"/>
</dbReference>
<dbReference type="GO" id="GO:0006221">
    <property type="term" value="P:pyrimidine nucleotide biosynthetic process"/>
    <property type="evidence" value="ECO:0007669"/>
    <property type="project" value="UniProtKB-KW"/>
</dbReference>
<accession>A0A8J6QV87</accession>
<dbReference type="EMBL" id="JACWUN010000014">
    <property type="protein sequence ID" value="MBD1401390.1"/>
    <property type="molecule type" value="Genomic_DNA"/>
</dbReference>
<keyword evidence="4" id="KW-0288">FMN</keyword>
<dbReference type="InterPro" id="IPR013785">
    <property type="entry name" value="Aldolase_TIM"/>
</dbReference>
<comment type="pathway">
    <text evidence="2">Pyrimidine metabolism; UMP biosynthesis via de novo pathway.</text>
</comment>
<dbReference type="GO" id="GO:0004152">
    <property type="term" value="F:dihydroorotate dehydrogenase activity"/>
    <property type="evidence" value="ECO:0007669"/>
    <property type="project" value="TreeGrafter"/>
</dbReference>
<sequence>MMTDLSTNYMGLALKNPLVVASCCLTGTLDGVRQCAAAGAGAVVLRSLFEEQIRGDISSLSRHAEDYSGYGEAFQYLQSYGNAFGPSQYLKLVRDAKKAVTIPIIASLNCVSADSWASYAHQLQEAGADAIELNISILPTDSSRPCDHIVADYLNILREVKHQASIPVALKIGPYFTSLAHVAKRLTSDQAEAPNYSVGWMGKDRQPGKMIRKGADALILFNRFYRFDIDIDKQQLTHGSPYSSPHDMADTLRWISLLYGTVNCDFGATTGIHDSTGVIKALLAGTTVTQLCSTLYLHGLSSIKVIEKELRQWMENNGYSTLADVRGRMSRHASNAPKDYERLQYVKMFIEQDGRTPGLRYE</sequence>
<evidence type="ECO:0000256" key="6">
    <source>
        <dbReference type="ARBA" id="ARBA00023002"/>
    </source>
</evidence>
<dbReference type="Gene3D" id="3.20.20.70">
    <property type="entry name" value="Aldolase class I"/>
    <property type="match status" value="1"/>
</dbReference>
<dbReference type="AlphaFoldDB" id="A0A8J6QV87"/>
<reference evidence="8" key="1">
    <citation type="submission" date="2020-09" db="EMBL/GenBank/DDBJ databases">
        <title>Pelobacter alkaliphilus sp. nov., a novel anaerobic arsenate-reducing bacterium from terrestrial mud volcano.</title>
        <authorList>
            <person name="Khomyakova M.A."/>
            <person name="Merkel A.Y."/>
            <person name="Slobodkin A.I."/>
        </authorList>
    </citation>
    <scope>NUCLEOTIDE SEQUENCE</scope>
    <source>
        <strain evidence="8">M08fum</strain>
    </source>
</reference>
<feature type="domain" description="Dihydroorotate dehydrogenase catalytic" evidence="7">
    <location>
        <begin position="5"/>
        <end position="183"/>
    </location>
</feature>
<evidence type="ECO:0000259" key="7">
    <source>
        <dbReference type="Pfam" id="PF01180"/>
    </source>
</evidence>
<dbReference type="InterPro" id="IPR050074">
    <property type="entry name" value="DHO_dehydrogenase"/>
</dbReference>
<evidence type="ECO:0000256" key="5">
    <source>
        <dbReference type="ARBA" id="ARBA00022975"/>
    </source>
</evidence>
<dbReference type="SUPFAM" id="SSF51395">
    <property type="entry name" value="FMN-linked oxidoreductases"/>
    <property type="match status" value="1"/>
</dbReference>